<organism evidence="2 3">
    <name type="scientific">Streblomastix strix</name>
    <dbReference type="NCBI Taxonomy" id="222440"/>
    <lineage>
        <taxon>Eukaryota</taxon>
        <taxon>Metamonada</taxon>
        <taxon>Preaxostyla</taxon>
        <taxon>Oxymonadida</taxon>
        <taxon>Streblomastigidae</taxon>
        <taxon>Streblomastix</taxon>
    </lineage>
</organism>
<proteinExistence type="predicted"/>
<feature type="region of interest" description="Disordered" evidence="1">
    <location>
        <begin position="1"/>
        <end position="32"/>
    </location>
</feature>
<dbReference type="Proteomes" id="UP000324800">
    <property type="component" value="Unassembled WGS sequence"/>
</dbReference>
<evidence type="ECO:0000256" key="1">
    <source>
        <dbReference type="SAM" id="MobiDB-lite"/>
    </source>
</evidence>
<name>A0A5J4UD56_9EUKA</name>
<protein>
    <submittedName>
        <fullName evidence="2">Uncharacterized protein</fullName>
    </submittedName>
</protein>
<accession>A0A5J4UD56</accession>
<evidence type="ECO:0000313" key="3">
    <source>
        <dbReference type="Proteomes" id="UP000324800"/>
    </source>
</evidence>
<gene>
    <name evidence="2" type="ORF">EZS28_036625</name>
</gene>
<comment type="caution">
    <text evidence="2">The sequence shown here is derived from an EMBL/GenBank/DDBJ whole genome shotgun (WGS) entry which is preliminary data.</text>
</comment>
<sequence length="105" mass="12388">MIRKTIQKHYNQQKQRDENLEIDSEDTETGPYHHTIRDQDMILQTEEIIQENDQSQVVIQDLEIIKVQKKLEQTLKESIMDLKPETNQGVEAKERIDEGSIVINE</sequence>
<evidence type="ECO:0000313" key="2">
    <source>
        <dbReference type="EMBL" id="KAA6367851.1"/>
    </source>
</evidence>
<dbReference type="EMBL" id="SNRW01017911">
    <property type="protein sequence ID" value="KAA6367851.1"/>
    <property type="molecule type" value="Genomic_DNA"/>
</dbReference>
<reference evidence="2 3" key="1">
    <citation type="submission" date="2019-03" db="EMBL/GenBank/DDBJ databases">
        <title>Single cell metagenomics reveals metabolic interactions within the superorganism composed of flagellate Streblomastix strix and complex community of Bacteroidetes bacteria on its surface.</title>
        <authorList>
            <person name="Treitli S.C."/>
            <person name="Kolisko M."/>
            <person name="Husnik F."/>
            <person name="Keeling P."/>
            <person name="Hampl V."/>
        </authorList>
    </citation>
    <scope>NUCLEOTIDE SEQUENCE [LARGE SCALE GENOMIC DNA]</scope>
    <source>
        <strain evidence="2">ST1C</strain>
    </source>
</reference>
<dbReference type="AlphaFoldDB" id="A0A5J4UD56"/>